<dbReference type="OrthoDB" id="629492at2759"/>
<evidence type="ECO:0000313" key="3">
    <source>
        <dbReference type="EMBL" id="CDO91866.1"/>
    </source>
</evidence>
<feature type="domain" description="F-box" evidence="2">
    <location>
        <begin position="234"/>
        <end position="274"/>
    </location>
</feature>
<reference evidence="3 4" key="1">
    <citation type="submission" date="2014-03" db="EMBL/GenBank/DDBJ databases">
        <title>The genome of Kluyveromyces dobzhanskii.</title>
        <authorList>
            <person name="Nystedt B."/>
            <person name="Astrom S."/>
        </authorList>
    </citation>
    <scope>NUCLEOTIDE SEQUENCE [LARGE SCALE GENOMIC DNA]</scope>
    <source>
        <strain evidence="3 4">CBS 2104</strain>
    </source>
</reference>
<comment type="caution">
    <text evidence="3">The sequence shown here is derived from an EMBL/GenBank/DDBJ whole genome shotgun (WGS) entry which is preliminary data.</text>
</comment>
<dbReference type="CDD" id="cd09917">
    <property type="entry name" value="F-box_SF"/>
    <property type="match status" value="1"/>
</dbReference>
<proteinExistence type="predicted"/>
<keyword evidence="1" id="KW-0802">TPR repeat</keyword>
<dbReference type="InterPro" id="IPR001810">
    <property type="entry name" value="F-box_dom"/>
</dbReference>
<evidence type="ECO:0000259" key="2">
    <source>
        <dbReference type="SMART" id="SM00256"/>
    </source>
</evidence>
<evidence type="ECO:0000313" key="4">
    <source>
        <dbReference type="Proteomes" id="UP000031516"/>
    </source>
</evidence>
<dbReference type="InterPro" id="IPR032675">
    <property type="entry name" value="LRR_dom_sf"/>
</dbReference>
<dbReference type="SUPFAM" id="SSF48452">
    <property type="entry name" value="TPR-like"/>
    <property type="match status" value="1"/>
</dbReference>
<dbReference type="InterPro" id="IPR036047">
    <property type="entry name" value="F-box-like_dom_sf"/>
</dbReference>
<dbReference type="Gene3D" id="3.80.10.10">
    <property type="entry name" value="Ribonuclease Inhibitor"/>
    <property type="match status" value="1"/>
</dbReference>
<dbReference type="SUPFAM" id="SSF52047">
    <property type="entry name" value="RNI-like"/>
    <property type="match status" value="1"/>
</dbReference>
<gene>
    <name evidence="3" type="ORF">KLDO_g198</name>
</gene>
<dbReference type="Gene3D" id="1.20.1280.50">
    <property type="match status" value="1"/>
</dbReference>
<dbReference type="Gene3D" id="1.25.40.10">
    <property type="entry name" value="Tetratricopeptide repeat domain"/>
    <property type="match status" value="1"/>
</dbReference>
<accession>A0A0A8L0U1</accession>
<dbReference type="SUPFAM" id="SSF81383">
    <property type="entry name" value="F-box domain"/>
    <property type="match status" value="1"/>
</dbReference>
<organism evidence="3 4">
    <name type="scientific">Kluyveromyces dobzhanskii CBS 2104</name>
    <dbReference type="NCBI Taxonomy" id="1427455"/>
    <lineage>
        <taxon>Eukaryota</taxon>
        <taxon>Fungi</taxon>
        <taxon>Dikarya</taxon>
        <taxon>Ascomycota</taxon>
        <taxon>Saccharomycotina</taxon>
        <taxon>Saccharomycetes</taxon>
        <taxon>Saccharomycetales</taxon>
        <taxon>Saccharomycetaceae</taxon>
        <taxon>Kluyveromyces</taxon>
    </lineage>
</organism>
<dbReference type="InterPro" id="IPR019734">
    <property type="entry name" value="TPR_rpt"/>
</dbReference>
<dbReference type="PROSITE" id="PS50005">
    <property type="entry name" value="TPR"/>
    <property type="match status" value="1"/>
</dbReference>
<feature type="repeat" description="TPR" evidence="1">
    <location>
        <begin position="13"/>
        <end position="46"/>
    </location>
</feature>
<dbReference type="AlphaFoldDB" id="A0A0A8L0U1"/>
<keyword evidence="4" id="KW-1185">Reference proteome</keyword>
<dbReference type="SMART" id="SM00256">
    <property type="entry name" value="FBOX"/>
    <property type="match status" value="1"/>
</dbReference>
<dbReference type="EMBL" id="CCBQ010000004">
    <property type="protein sequence ID" value="CDO91866.1"/>
    <property type="molecule type" value="Genomic_DNA"/>
</dbReference>
<evidence type="ECO:0000256" key="1">
    <source>
        <dbReference type="PROSITE-ProRule" id="PRU00339"/>
    </source>
</evidence>
<dbReference type="Pfam" id="PF12937">
    <property type="entry name" value="F-box-like"/>
    <property type="match status" value="1"/>
</dbReference>
<name>A0A0A8L0U1_9SACH</name>
<sequence>MGDDNSKLDDGLLTRTYELGLKWMQCGEYVKALNLFSKAMKVSRSYPMEMIEKIRVEAGMPKRCAYDSSKSYHPLYVRLLDSRVSCLMKVGDYGRAVKESQYFCKIEPTSTRAMLRLGKSYELAGRADKAWSTYVGGRELVKTLKARGVLVSLMHEKLFNDRYEELLKRDTAQLDNGDLASEENPVPTKKRVLLEQKMVKDDELDELDGSSIDTHKISASKRVKRMSKDPVKSFPTELVISVMSHLSPSDITSCMLVSKFWYQKLSATPLIIGRLKLLKTNYSKLNSLLRFMKTKQCVNAVIQSLNFSVMSNSEEAKCCELLLNGLDRKVEKMVLQFNTFNVFKILRLLSDRKILSNGLQEFSVFGQYDSGSLPGEDLRFLESVDNLRKLEVIVGSFATPNRSISANRPRQLALRDSSSLYHSLQSIKFIFKDNGRTSPALFKCIFVASELQFINVTKLVVTNCDFRNDHTHQWIKKFPNLTDLWLEKNSGLSLMEILHSLKEPNVFKCLKHFTIRESSTEFNRNFNGQLWPEEQIEAILSNLKTVHTLDFMNSAIAKSVLYRLLNEIPAIRKLNIGNLFELSDELYPRTDVESTAFLFLRQMAHLRDFSIPNMTAHHFRSFRQLSLVLPEIHSLEKLDLSFNPSMQGYQLYDLIREFADNGLTLHTLNIDGCPQISSGTVKDIQSNGFVENMECAFNKQQWEKFGANSFWYR</sequence>
<protein>
    <submittedName>
        <fullName evidence="3">WGS project CCBQ000000000 data, contig 00107</fullName>
    </submittedName>
</protein>
<dbReference type="InterPro" id="IPR011990">
    <property type="entry name" value="TPR-like_helical_dom_sf"/>
</dbReference>
<dbReference type="Proteomes" id="UP000031516">
    <property type="component" value="Unassembled WGS sequence"/>
</dbReference>